<dbReference type="NCBIfam" id="TIGR02415">
    <property type="entry name" value="23BDH"/>
    <property type="match status" value="1"/>
</dbReference>
<reference evidence="10 11" key="1">
    <citation type="submission" date="2019-01" db="EMBL/GenBank/DDBJ databases">
        <title>Vagococcus silagei sp. nov. isolated from brewer's grain.</title>
        <authorList>
            <person name="Guu J.-R."/>
        </authorList>
    </citation>
    <scope>NUCLEOTIDE SEQUENCE [LARGE SCALE GENOMIC DNA]</scope>
    <source>
        <strain evidence="10 11">2B-2</strain>
    </source>
</reference>
<comment type="similarity">
    <text evidence="2 9">Belongs to the short-chain dehydrogenases/reductases (SDR) family.</text>
</comment>
<dbReference type="EMBL" id="SDGV01000010">
    <property type="protein sequence ID" value="THB61590.1"/>
    <property type="molecule type" value="Genomic_DNA"/>
</dbReference>
<keyword evidence="4" id="KW-0560">Oxidoreductase</keyword>
<name>A0A4S3B6N5_9ENTE</name>
<dbReference type="InterPro" id="IPR014007">
    <property type="entry name" value="23BDH"/>
</dbReference>
<dbReference type="NCBIfam" id="NF005559">
    <property type="entry name" value="PRK07231.1"/>
    <property type="match status" value="1"/>
</dbReference>
<dbReference type="EC" id="1.1.1.304" evidence="3"/>
<dbReference type="PANTHER" id="PTHR24321">
    <property type="entry name" value="DEHYDROGENASES, SHORT CHAIN"/>
    <property type="match status" value="1"/>
</dbReference>
<feature type="binding site" evidence="8">
    <location>
        <position position="33"/>
    </location>
    <ligand>
        <name>NAD(+)</name>
        <dbReference type="ChEBI" id="CHEBI:57540"/>
    </ligand>
</feature>
<keyword evidence="11" id="KW-1185">Reference proteome</keyword>
<evidence type="ECO:0000313" key="11">
    <source>
        <dbReference type="Proteomes" id="UP000310506"/>
    </source>
</evidence>
<dbReference type="PANTHER" id="PTHR24321:SF8">
    <property type="entry name" value="ESTRADIOL 17-BETA-DEHYDROGENASE 8-RELATED"/>
    <property type="match status" value="1"/>
</dbReference>
<dbReference type="PRINTS" id="PR00080">
    <property type="entry name" value="SDRFAMILY"/>
</dbReference>
<keyword evidence="5 8" id="KW-0520">NAD</keyword>
<evidence type="ECO:0000256" key="3">
    <source>
        <dbReference type="ARBA" id="ARBA00012848"/>
    </source>
</evidence>
<dbReference type="PROSITE" id="PS00061">
    <property type="entry name" value="ADH_SHORT"/>
    <property type="match status" value="1"/>
</dbReference>
<evidence type="ECO:0000256" key="9">
    <source>
        <dbReference type="RuleBase" id="RU000363"/>
    </source>
</evidence>
<comment type="function">
    <text evidence="1">Catalyzes the irreversible reduction of 2,3-butanediol to (S)-acetoin in the presence of NADH.</text>
</comment>
<evidence type="ECO:0000313" key="10">
    <source>
        <dbReference type="EMBL" id="THB61590.1"/>
    </source>
</evidence>
<dbReference type="SUPFAM" id="SSF51735">
    <property type="entry name" value="NAD(P)-binding Rossmann-fold domains"/>
    <property type="match status" value="1"/>
</dbReference>
<comment type="catalytic activity">
    <reaction evidence="6">
        <text>(S)-acetoin + NAD(+) = diacetyl + NADH + H(+)</text>
        <dbReference type="Rhea" id="RHEA:27286"/>
        <dbReference type="ChEBI" id="CHEBI:15378"/>
        <dbReference type="ChEBI" id="CHEBI:15687"/>
        <dbReference type="ChEBI" id="CHEBI:16583"/>
        <dbReference type="ChEBI" id="CHEBI:57540"/>
        <dbReference type="ChEBI" id="CHEBI:57945"/>
        <dbReference type="EC" id="1.1.1.304"/>
    </reaction>
</comment>
<comment type="caution">
    <text evidence="10">The sequence shown here is derived from an EMBL/GenBank/DDBJ whole genome shotgun (WGS) entry which is preliminary data.</text>
</comment>
<dbReference type="PRINTS" id="PR00081">
    <property type="entry name" value="GDHRDH"/>
</dbReference>
<dbReference type="AlphaFoldDB" id="A0A4S3B6N5"/>
<dbReference type="Gene3D" id="3.40.50.720">
    <property type="entry name" value="NAD(P)-binding Rossmann-like Domain"/>
    <property type="match status" value="1"/>
</dbReference>
<organism evidence="10 11">
    <name type="scientific">Vagococcus silagei</name>
    <dbReference type="NCBI Taxonomy" id="2508885"/>
    <lineage>
        <taxon>Bacteria</taxon>
        <taxon>Bacillati</taxon>
        <taxon>Bacillota</taxon>
        <taxon>Bacilli</taxon>
        <taxon>Lactobacillales</taxon>
        <taxon>Enterococcaceae</taxon>
        <taxon>Vagococcus</taxon>
    </lineage>
</organism>
<evidence type="ECO:0000256" key="1">
    <source>
        <dbReference type="ARBA" id="ARBA00003200"/>
    </source>
</evidence>
<dbReference type="GO" id="GO:0052588">
    <property type="term" value="F:diacetyl reductase ((S)-acetoin forming) (NAD+) activity"/>
    <property type="evidence" value="ECO:0007669"/>
    <property type="project" value="UniProtKB-EC"/>
</dbReference>
<evidence type="ECO:0000256" key="6">
    <source>
        <dbReference type="ARBA" id="ARBA00047315"/>
    </source>
</evidence>
<dbReference type="Pfam" id="PF00106">
    <property type="entry name" value="adh_short"/>
    <property type="match status" value="1"/>
</dbReference>
<dbReference type="FunFam" id="3.40.50.720:FF:000084">
    <property type="entry name" value="Short-chain dehydrogenase reductase"/>
    <property type="match status" value="1"/>
</dbReference>
<evidence type="ECO:0000256" key="8">
    <source>
        <dbReference type="PIRSR" id="PIRSR614007-2"/>
    </source>
</evidence>
<dbReference type="OrthoDB" id="9803333at2"/>
<dbReference type="InterPro" id="IPR036291">
    <property type="entry name" value="NAD(P)-bd_dom_sf"/>
</dbReference>
<evidence type="ECO:0000256" key="7">
    <source>
        <dbReference type="PIRSR" id="PIRSR614007-1"/>
    </source>
</evidence>
<dbReference type="RefSeq" id="WP_136136363.1">
    <property type="nucleotide sequence ID" value="NZ_SDGV01000010.1"/>
</dbReference>
<proteinExistence type="inferred from homology"/>
<gene>
    <name evidence="10" type="ORF">ESZ54_03820</name>
</gene>
<sequence>MSKVAIVTGSAAGLGKGIAERLIKDGFKVVLHDINEAVLNKTTEELKAQGADVIGVVGDVSSYDDQENLVKRAVSEFGQIDVFVNNAGIDAVTPFLKIEASELERVFKINVNGTVFGTQVAAKQFIKQGSKGKIINACSIAGHESFEILGTYCASKHAVRSFTHTAAKELAKHQITVNAYCPGIAKTEMWDRIDAAMVKHSDGKLQPGEPFANYTAGIALQRYQQPSDVANLVSFLASDESDYITGQAILTDGGLVYR</sequence>
<dbReference type="InterPro" id="IPR002347">
    <property type="entry name" value="SDR_fam"/>
</dbReference>
<evidence type="ECO:0000256" key="5">
    <source>
        <dbReference type="ARBA" id="ARBA00023027"/>
    </source>
</evidence>
<protein>
    <recommendedName>
        <fullName evidence="3">diacetyl reductase [(S)-acetoin forming]</fullName>
        <ecNumber evidence="3">1.1.1.304</ecNumber>
    </recommendedName>
</protein>
<dbReference type="GO" id="GO:0045150">
    <property type="term" value="P:acetoin catabolic process"/>
    <property type="evidence" value="ECO:0007669"/>
    <property type="project" value="InterPro"/>
</dbReference>
<dbReference type="Proteomes" id="UP000310506">
    <property type="component" value="Unassembled WGS sequence"/>
</dbReference>
<feature type="binding site" evidence="8">
    <location>
        <position position="156"/>
    </location>
    <ligand>
        <name>NAD(+)</name>
        <dbReference type="ChEBI" id="CHEBI:57540"/>
    </ligand>
</feature>
<dbReference type="InterPro" id="IPR020904">
    <property type="entry name" value="Sc_DH/Rdtase_CS"/>
</dbReference>
<feature type="binding site" evidence="8">
    <location>
        <begin position="182"/>
        <end position="187"/>
    </location>
    <ligand>
        <name>NAD(+)</name>
        <dbReference type="ChEBI" id="CHEBI:57540"/>
    </ligand>
</feature>
<accession>A0A4S3B6N5</accession>
<dbReference type="GO" id="GO:0008206">
    <property type="term" value="P:bile acid metabolic process"/>
    <property type="evidence" value="ECO:0007669"/>
    <property type="project" value="UniProtKB-ARBA"/>
</dbReference>
<feature type="binding site" evidence="8">
    <location>
        <position position="152"/>
    </location>
    <ligand>
        <name>NAD(+)</name>
        <dbReference type="ChEBI" id="CHEBI:57540"/>
    </ligand>
</feature>
<evidence type="ECO:0000256" key="4">
    <source>
        <dbReference type="ARBA" id="ARBA00023002"/>
    </source>
</evidence>
<feature type="binding site" evidence="8">
    <location>
        <begin position="59"/>
        <end position="60"/>
    </location>
    <ligand>
        <name>NAD(+)</name>
        <dbReference type="ChEBI" id="CHEBI:57540"/>
    </ligand>
</feature>
<feature type="active site" description="Proton acceptor" evidence="7">
    <location>
        <position position="152"/>
    </location>
</feature>
<feature type="binding site" evidence="8">
    <location>
        <position position="86"/>
    </location>
    <ligand>
        <name>NAD(+)</name>
        <dbReference type="ChEBI" id="CHEBI:57540"/>
    </ligand>
</feature>
<evidence type="ECO:0000256" key="2">
    <source>
        <dbReference type="ARBA" id="ARBA00006484"/>
    </source>
</evidence>